<evidence type="ECO:0000256" key="2">
    <source>
        <dbReference type="ARBA" id="ARBA00022519"/>
    </source>
</evidence>
<evidence type="ECO:0000256" key="6">
    <source>
        <dbReference type="SAM" id="MobiDB-lite"/>
    </source>
</evidence>
<feature type="transmembrane region" description="Helical" evidence="7">
    <location>
        <begin position="324"/>
        <end position="345"/>
    </location>
</feature>
<protein>
    <submittedName>
        <fullName evidence="11">HAMP domain-containing protein</fullName>
    </submittedName>
</protein>
<evidence type="ECO:0000256" key="7">
    <source>
        <dbReference type="SAM" id="Phobius"/>
    </source>
</evidence>
<dbReference type="Pfam" id="PF12729">
    <property type="entry name" value="4HB_MCP_1"/>
    <property type="match status" value="1"/>
</dbReference>
<dbReference type="InterPro" id="IPR000727">
    <property type="entry name" value="T_SNARE_dom"/>
</dbReference>
<evidence type="ECO:0000259" key="10">
    <source>
        <dbReference type="PROSITE" id="PS50885"/>
    </source>
</evidence>
<proteinExistence type="inferred from homology"/>
<evidence type="ECO:0000256" key="4">
    <source>
        <dbReference type="ARBA" id="ARBA00029447"/>
    </source>
</evidence>
<keyword evidence="7" id="KW-0472">Membrane</keyword>
<comment type="caution">
    <text evidence="11">The sequence shown here is derived from an EMBL/GenBank/DDBJ whole genome shotgun (WGS) entry which is preliminary data.</text>
</comment>
<dbReference type="InterPro" id="IPR004089">
    <property type="entry name" value="MCPsignal_dom"/>
</dbReference>
<feature type="domain" description="T-SNARE coiled-coil homology" evidence="9">
    <location>
        <begin position="587"/>
        <end position="649"/>
    </location>
</feature>
<evidence type="ECO:0000259" key="8">
    <source>
        <dbReference type="PROSITE" id="PS50111"/>
    </source>
</evidence>
<dbReference type="InterPro" id="IPR024478">
    <property type="entry name" value="HlyB_4HB_MCP"/>
</dbReference>
<feature type="domain" description="HAMP" evidence="10">
    <location>
        <begin position="343"/>
        <end position="395"/>
    </location>
</feature>
<feature type="transmembrane region" description="Helical" evidence="7">
    <location>
        <begin position="12"/>
        <end position="31"/>
    </location>
</feature>
<accession>A0ABS3CRV8</accession>
<feature type="domain" description="Methyl-accepting transducer" evidence="8">
    <location>
        <begin position="400"/>
        <end position="636"/>
    </location>
</feature>
<evidence type="ECO:0000256" key="1">
    <source>
        <dbReference type="ARBA" id="ARBA00004429"/>
    </source>
</evidence>
<comment type="subcellular location">
    <subcellularLocation>
        <location evidence="1">Cell inner membrane</location>
        <topology evidence="1">Multi-pass membrane protein</topology>
    </subcellularLocation>
</comment>
<keyword evidence="2" id="KW-1003">Cell membrane</keyword>
<keyword evidence="2" id="KW-0997">Cell inner membrane</keyword>
<dbReference type="RefSeq" id="WP_206593694.1">
    <property type="nucleotide sequence ID" value="NZ_JAFKCS010000006.1"/>
</dbReference>
<dbReference type="CDD" id="cd06225">
    <property type="entry name" value="HAMP"/>
    <property type="match status" value="1"/>
</dbReference>
<comment type="similarity">
    <text evidence="4">Belongs to the methyl-accepting chemotaxis (MCP) protein family.</text>
</comment>
<dbReference type="PROSITE" id="PS50192">
    <property type="entry name" value="T_SNARE"/>
    <property type="match status" value="1"/>
</dbReference>
<dbReference type="Gene3D" id="6.10.340.10">
    <property type="match status" value="1"/>
</dbReference>
<keyword evidence="3 5" id="KW-0807">Transducer</keyword>
<keyword evidence="7" id="KW-1133">Transmembrane helix</keyword>
<keyword evidence="12" id="KW-1185">Reference proteome</keyword>
<evidence type="ECO:0000256" key="5">
    <source>
        <dbReference type="PROSITE-ProRule" id="PRU00284"/>
    </source>
</evidence>
<feature type="region of interest" description="Disordered" evidence="6">
    <location>
        <begin position="432"/>
        <end position="452"/>
    </location>
</feature>
<organism evidence="11 12">
    <name type="scientific">Bowmanella yangjiangensis</name>
    <dbReference type="NCBI Taxonomy" id="2811230"/>
    <lineage>
        <taxon>Bacteria</taxon>
        <taxon>Pseudomonadati</taxon>
        <taxon>Pseudomonadota</taxon>
        <taxon>Gammaproteobacteria</taxon>
        <taxon>Alteromonadales</taxon>
        <taxon>Alteromonadaceae</taxon>
        <taxon>Bowmanella</taxon>
    </lineage>
</organism>
<evidence type="ECO:0000259" key="9">
    <source>
        <dbReference type="PROSITE" id="PS50192"/>
    </source>
</evidence>
<dbReference type="InterPro" id="IPR003660">
    <property type="entry name" value="HAMP_dom"/>
</dbReference>
<evidence type="ECO:0000313" key="12">
    <source>
        <dbReference type="Proteomes" id="UP000663992"/>
    </source>
</evidence>
<evidence type="ECO:0000256" key="3">
    <source>
        <dbReference type="ARBA" id="ARBA00023224"/>
    </source>
</evidence>
<dbReference type="PROSITE" id="PS50111">
    <property type="entry name" value="CHEMOTAXIS_TRANSDUC_2"/>
    <property type="match status" value="1"/>
</dbReference>
<keyword evidence="7" id="KW-0812">Transmembrane</keyword>
<dbReference type="SMART" id="SM00283">
    <property type="entry name" value="MA"/>
    <property type="match status" value="1"/>
</dbReference>
<reference evidence="11 12" key="1">
    <citation type="submission" date="2021-03" db="EMBL/GenBank/DDBJ databases">
        <title>novel species isolated from a fishpond in China.</title>
        <authorList>
            <person name="Lu H."/>
            <person name="Cai Z."/>
        </authorList>
    </citation>
    <scope>NUCLEOTIDE SEQUENCE [LARGE SCALE GENOMIC DNA]</scope>
    <source>
        <strain evidence="11 12">Y57</strain>
    </source>
</reference>
<evidence type="ECO:0000313" key="11">
    <source>
        <dbReference type="EMBL" id="MBN7819853.1"/>
    </source>
</evidence>
<sequence length="672" mass="73388">MRITVVGKIITGFVLFGLLLLCTSILSYWGLSSIRDSAQLVAKEKMPVQAKMLAAQTQILNLDKVSLQGYFLNQPDRLNTNFDEFSRLSSQFRDLLTQLDTLPLADEEKQSLQQAVQASSQYLTASTAMYELRRQALQAKQQISEYYKALQFSGGDAGANLLDMAELDGAEEGRLASVVGAGGRIDNIIITLLNASKEYLVATDAELSTNIEENLVLTLGDLNNNVDYINRLAEGVDTDGLMAAFNEQYQIFVNQFNGEEGLISQQRHRIQLIVQAEQQMTQADESVQLARQHLATLFAKVNGDTLDGQNAILDVVQSNIVKTLVILGLALVLVVIIGTMAARSISRPLEKIRASLSIISQGDLTHKADTTGNDEFAALAQDVNQLSASLHQVVERITRQEGLLNEATRSSQTLSQKTLQQVEQQTRQIRQTATHTEQVRATSKSNLGQIQESQERLNRVLEQTARASELVGASHQQIQAQAEQAVHSGQIIERLDNNSRNIGGILDVIKTIAAQTNLLALNAAIEAARAGEQGRGFAVVADEVRTLANRTHQSTEEIEQMILSLQSDAGQAVAAIETGQSQAQASVGLIEKVNDEIGVIREIIEALAKVNVEIVSDTENQDELLDAVTSSLQQIVELTEQSGQSTRQSSDAIAEVGELMHQLNQAVARFKL</sequence>
<dbReference type="Gene3D" id="1.10.287.950">
    <property type="entry name" value="Methyl-accepting chemotaxis protein"/>
    <property type="match status" value="1"/>
</dbReference>
<dbReference type="PANTHER" id="PTHR32089">
    <property type="entry name" value="METHYL-ACCEPTING CHEMOTAXIS PROTEIN MCPB"/>
    <property type="match status" value="1"/>
</dbReference>
<gene>
    <name evidence="11" type="ORF">J0A65_08245</name>
</gene>
<dbReference type="SUPFAM" id="SSF58104">
    <property type="entry name" value="Methyl-accepting chemotaxis protein (MCP) signaling domain"/>
    <property type="match status" value="1"/>
</dbReference>
<dbReference type="PROSITE" id="PS50885">
    <property type="entry name" value="HAMP"/>
    <property type="match status" value="1"/>
</dbReference>
<dbReference type="EMBL" id="JAFKCS010000006">
    <property type="protein sequence ID" value="MBN7819853.1"/>
    <property type="molecule type" value="Genomic_DNA"/>
</dbReference>
<dbReference type="Pfam" id="PF00015">
    <property type="entry name" value="MCPsignal"/>
    <property type="match status" value="1"/>
</dbReference>
<dbReference type="Proteomes" id="UP000663992">
    <property type="component" value="Unassembled WGS sequence"/>
</dbReference>
<dbReference type="Pfam" id="PF00672">
    <property type="entry name" value="HAMP"/>
    <property type="match status" value="1"/>
</dbReference>
<name>A0ABS3CRV8_9ALTE</name>
<dbReference type="PANTHER" id="PTHR32089:SF70">
    <property type="entry name" value="ENERGY TAXIS MODULATING METHYL ACCEPTING SENSORY TRANSDUCER"/>
    <property type="match status" value="1"/>
</dbReference>
<dbReference type="SMART" id="SM00304">
    <property type="entry name" value="HAMP"/>
    <property type="match status" value="1"/>
</dbReference>
<feature type="compositionally biased region" description="Polar residues" evidence="6">
    <location>
        <begin position="433"/>
        <end position="452"/>
    </location>
</feature>